<name>A0A6J5LGK6_9CAUD</name>
<evidence type="ECO:0000313" key="2">
    <source>
        <dbReference type="EMBL" id="CAB4132070.1"/>
    </source>
</evidence>
<protein>
    <submittedName>
        <fullName evidence="2">Uncharacterized protein</fullName>
    </submittedName>
</protein>
<feature type="compositionally biased region" description="Polar residues" evidence="1">
    <location>
        <begin position="103"/>
        <end position="132"/>
    </location>
</feature>
<organism evidence="2">
    <name type="scientific">uncultured Caudovirales phage</name>
    <dbReference type="NCBI Taxonomy" id="2100421"/>
    <lineage>
        <taxon>Viruses</taxon>
        <taxon>Duplodnaviria</taxon>
        <taxon>Heunggongvirae</taxon>
        <taxon>Uroviricota</taxon>
        <taxon>Caudoviricetes</taxon>
        <taxon>Peduoviridae</taxon>
        <taxon>Maltschvirus</taxon>
        <taxon>Maltschvirus maltsch</taxon>
    </lineage>
</organism>
<feature type="region of interest" description="Disordered" evidence="1">
    <location>
        <begin position="80"/>
        <end position="132"/>
    </location>
</feature>
<dbReference type="EMBL" id="LR796257">
    <property type="protein sequence ID" value="CAB4132070.1"/>
    <property type="molecule type" value="Genomic_DNA"/>
</dbReference>
<feature type="region of interest" description="Disordered" evidence="1">
    <location>
        <begin position="216"/>
        <end position="281"/>
    </location>
</feature>
<reference evidence="2" key="1">
    <citation type="submission" date="2020-04" db="EMBL/GenBank/DDBJ databases">
        <authorList>
            <person name="Chiriac C."/>
            <person name="Salcher M."/>
            <person name="Ghai R."/>
            <person name="Kavagutti S V."/>
        </authorList>
    </citation>
    <scope>NUCLEOTIDE SEQUENCE</scope>
</reference>
<proteinExistence type="predicted"/>
<feature type="compositionally biased region" description="Polar residues" evidence="1">
    <location>
        <begin position="81"/>
        <end position="95"/>
    </location>
</feature>
<feature type="compositionally biased region" description="Basic and acidic residues" evidence="1">
    <location>
        <begin position="216"/>
        <end position="235"/>
    </location>
</feature>
<feature type="compositionally biased region" description="Basic and acidic residues" evidence="1">
    <location>
        <begin position="253"/>
        <end position="281"/>
    </location>
</feature>
<accession>A0A6J5LGK6</accession>
<evidence type="ECO:0000256" key="1">
    <source>
        <dbReference type="SAM" id="MobiDB-lite"/>
    </source>
</evidence>
<sequence length="306" mass="33455">MKPSTLRLKLDLLKIHCMVANIGKVQALDDGWITLNGGSGEDEHGGSRVFIGQGGKIEKGAGSLVGKKLNDLKGTKKFTKYDTNSESAQPQSPENKQSEKESNNLTKQENTSTISSTSQSEAATGETKMNTNINSLVEKHGKEWTSPEGAKRTYFNGQDGIDFLTQLSESSEMPMPVPSSMGKKKLFQLKNGTFATDDGQIANVLRGAGLETIRSDKDFSKIKQIEKPTAEEKKQSSSKAVESQKAVEASKTQSEKLTDKINALHEKMQAHKKEHGIDDDFKAMSAEKSKLVKEMDAIEAEEAEKD</sequence>
<gene>
    <name evidence="2" type="ORF">UFOVP136_29</name>
</gene>